<dbReference type="Gene3D" id="3.40.50.300">
    <property type="entry name" value="P-loop containing nucleotide triphosphate hydrolases"/>
    <property type="match status" value="1"/>
</dbReference>
<dbReference type="Gene3D" id="1.20.1440.180">
    <property type="entry name" value="KEN domain"/>
    <property type="match status" value="1"/>
</dbReference>
<dbReference type="PANTHER" id="PTHR13954">
    <property type="entry name" value="IRE1-RELATED"/>
    <property type="match status" value="1"/>
</dbReference>
<dbReference type="InterPro" id="IPR000719">
    <property type="entry name" value="Prot_kinase_dom"/>
</dbReference>
<dbReference type="SMART" id="SM00220">
    <property type="entry name" value="S_TKc"/>
    <property type="match status" value="1"/>
</dbReference>
<feature type="domain" description="Protein kinase" evidence="8">
    <location>
        <begin position="411"/>
        <end position="682"/>
    </location>
</feature>
<dbReference type="PROSITE" id="PS00108">
    <property type="entry name" value="PROTEIN_KINASE_ST"/>
    <property type="match status" value="1"/>
</dbReference>
<dbReference type="EC" id="2.7.11.1" evidence="1"/>
<evidence type="ECO:0000256" key="2">
    <source>
        <dbReference type="ARBA" id="ARBA00022527"/>
    </source>
</evidence>
<dbReference type="InterPro" id="IPR038357">
    <property type="entry name" value="KEN_sf"/>
</dbReference>
<organism evidence="10 11">
    <name type="scientific">Orchesella cincta</name>
    <name type="common">Springtail</name>
    <name type="synonym">Podura cincta</name>
    <dbReference type="NCBI Taxonomy" id="48709"/>
    <lineage>
        <taxon>Eukaryota</taxon>
        <taxon>Metazoa</taxon>
        <taxon>Ecdysozoa</taxon>
        <taxon>Arthropoda</taxon>
        <taxon>Hexapoda</taxon>
        <taxon>Collembola</taxon>
        <taxon>Entomobryomorpha</taxon>
        <taxon>Entomobryoidea</taxon>
        <taxon>Orchesellidae</taxon>
        <taxon>Orchesellinae</taxon>
        <taxon>Orchesella</taxon>
    </lineage>
</organism>
<dbReference type="PROSITE" id="PS51392">
    <property type="entry name" value="KEN"/>
    <property type="match status" value="1"/>
</dbReference>
<evidence type="ECO:0000313" key="11">
    <source>
        <dbReference type="Proteomes" id="UP000094527"/>
    </source>
</evidence>
<evidence type="ECO:0000256" key="7">
    <source>
        <dbReference type="ARBA" id="ARBA00022840"/>
    </source>
</evidence>
<dbReference type="Proteomes" id="UP000094527">
    <property type="component" value="Unassembled WGS sequence"/>
</dbReference>
<dbReference type="GO" id="GO:0006397">
    <property type="term" value="P:mRNA processing"/>
    <property type="evidence" value="ECO:0007669"/>
    <property type="project" value="InterPro"/>
</dbReference>
<dbReference type="GO" id="GO:0070059">
    <property type="term" value="P:intrinsic apoptotic signaling pathway in response to endoplasmic reticulum stress"/>
    <property type="evidence" value="ECO:0007669"/>
    <property type="project" value="TreeGrafter"/>
</dbReference>
<evidence type="ECO:0000259" key="9">
    <source>
        <dbReference type="PROSITE" id="PS51392"/>
    </source>
</evidence>
<dbReference type="GO" id="GO:0005524">
    <property type="term" value="F:ATP binding"/>
    <property type="evidence" value="ECO:0007669"/>
    <property type="project" value="UniProtKB-KW"/>
</dbReference>
<dbReference type="Gene3D" id="1.10.510.10">
    <property type="entry name" value="Transferase(Phosphotransferase) domain 1"/>
    <property type="match status" value="1"/>
</dbReference>
<dbReference type="InterPro" id="IPR011009">
    <property type="entry name" value="Kinase-like_dom_sf"/>
</dbReference>
<keyword evidence="5" id="KW-0547">Nucleotide-binding</keyword>
<accession>A0A1D2MSP8</accession>
<dbReference type="GO" id="GO:0051082">
    <property type="term" value="F:unfolded protein binding"/>
    <property type="evidence" value="ECO:0007669"/>
    <property type="project" value="TreeGrafter"/>
</dbReference>
<keyword evidence="7" id="KW-0067">ATP-binding</keyword>
<dbReference type="InterPro" id="IPR027417">
    <property type="entry name" value="P-loop_NTPase"/>
</dbReference>
<dbReference type="GO" id="GO:0004674">
    <property type="term" value="F:protein serine/threonine kinase activity"/>
    <property type="evidence" value="ECO:0007669"/>
    <property type="project" value="UniProtKB-KW"/>
</dbReference>
<dbReference type="STRING" id="48709.A0A1D2MSP8"/>
<evidence type="ECO:0000256" key="6">
    <source>
        <dbReference type="ARBA" id="ARBA00022777"/>
    </source>
</evidence>
<dbReference type="EMBL" id="LJIJ01000576">
    <property type="protein sequence ID" value="ODM96120.1"/>
    <property type="molecule type" value="Genomic_DNA"/>
</dbReference>
<keyword evidence="3" id="KW-0808">Transferase</keyword>
<dbReference type="InterPro" id="IPR010513">
    <property type="entry name" value="KEN_dom"/>
</dbReference>
<evidence type="ECO:0000256" key="1">
    <source>
        <dbReference type="ARBA" id="ARBA00012513"/>
    </source>
</evidence>
<protein>
    <recommendedName>
        <fullName evidence="1">non-specific serine/threonine protein kinase</fullName>
        <ecNumber evidence="1">2.7.11.1</ecNumber>
    </recommendedName>
</protein>
<dbReference type="InterPro" id="IPR045133">
    <property type="entry name" value="IRE1/2-like"/>
</dbReference>
<evidence type="ECO:0000256" key="3">
    <source>
        <dbReference type="ARBA" id="ARBA00022679"/>
    </source>
</evidence>
<feature type="domain" description="KEN" evidence="9">
    <location>
        <begin position="685"/>
        <end position="831"/>
    </location>
</feature>
<evidence type="ECO:0000259" key="8">
    <source>
        <dbReference type="PROSITE" id="PS50011"/>
    </source>
</evidence>
<evidence type="ECO:0000256" key="5">
    <source>
        <dbReference type="ARBA" id="ARBA00022741"/>
    </source>
</evidence>
<dbReference type="InterPro" id="IPR008271">
    <property type="entry name" value="Ser/Thr_kinase_AS"/>
</dbReference>
<dbReference type="GO" id="GO:0004521">
    <property type="term" value="F:RNA endonuclease activity"/>
    <property type="evidence" value="ECO:0007669"/>
    <property type="project" value="InterPro"/>
</dbReference>
<dbReference type="OrthoDB" id="63989at2759"/>
<dbReference type="PANTHER" id="PTHR13954:SF6">
    <property type="entry name" value="NON-SPECIFIC SERINE_THREONINE PROTEIN KINASE"/>
    <property type="match status" value="1"/>
</dbReference>
<reference evidence="10 11" key="1">
    <citation type="journal article" date="2016" name="Genome Biol. Evol.">
        <title>Gene Family Evolution Reflects Adaptation to Soil Environmental Stressors in the Genome of the Collembolan Orchesella cincta.</title>
        <authorList>
            <person name="Faddeeva-Vakhrusheva A."/>
            <person name="Derks M.F."/>
            <person name="Anvar S.Y."/>
            <person name="Agamennone V."/>
            <person name="Suring W."/>
            <person name="Smit S."/>
            <person name="van Straalen N.M."/>
            <person name="Roelofs D."/>
        </authorList>
    </citation>
    <scope>NUCLEOTIDE SEQUENCE [LARGE SCALE GENOMIC DNA]</scope>
    <source>
        <tissue evidence="10">Mixed pool</tissue>
    </source>
</reference>
<dbReference type="Gene3D" id="3.30.200.20">
    <property type="entry name" value="Phosphorylase Kinase, domain 1"/>
    <property type="match status" value="1"/>
</dbReference>
<dbReference type="GO" id="GO:0036498">
    <property type="term" value="P:IRE1-mediated unfolded protein response"/>
    <property type="evidence" value="ECO:0007669"/>
    <property type="project" value="TreeGrafter"/>
</dbReference>
<comment type="caution">
    <text evidence="10">The sequence shown here is derived from an EMBL/GenBank/DDBJ whole genome shotgun (WGS) entry which is preliminary data.</text>
</comment>
<dbReference type="FunFam" id="3.30.200.20:FF:000077">
    <property type="entry name" value="Putative Serine/threonine-protein kinase/endoribonuclease IRE1"/>
    <property type="match status" value="1"/>
</dbReference>
<sequence length="832" mass="95415">MHKAYSNQRHLSPSSLKRSKDQHALKHFFQIVNWAGGKEEHQLFLPELLNLLSSIGTRPVTIISVNGNLSSSNSILTNWLIKYLKHGCRTYSTGVENGFSSNHITGSQIRIWTEPLYIRNNGKEIGVIVMEQSGTNPFLTALSLLVSSVSVFLQSNSGTEEVIQWFSNFLIANDPKAYPKRIYQTLSILCNNGKKEFQQNYENDIRQLKDKFFSESSKKLPTAMEKYFNEVNFGVVGFPDEKLSACPTSVLKYLEKQFSPENLENSVKQVCGKQQSGNSLKDFICLWAQIVKTSMGKLLKPKNIQFETEKMFASNLTLELLKTYRKVMQEVLDSNPSLNDEKFEAFHSESEAELLDELMNMTVSKSIKDDCRKTFMMNADALKYRFMKEVHNRGSLRHPNLTTLKDVHIKYDEKEVLGRGSSGTVVYKGTFGERPVAVKRLNRVDFDIEEEEDKEVATLIKCDSHKNVIKFFHVEKRKNHYLIALELCNCTLDEWLKREGRGLDLDTELDANDILRQTTEGLAHLHRHDVIHRDVKPQNILLLHDFSTKKVCVKISDFGISKNLAENRSSATITSGSGTEGWMAPEILQYKVNASPNRKPTMTRASDIFALGCVYYYVLTEGNHPFGDYIRRQVNILDDKPDIRENDMEEHNKGGSTLIKKMIARDPEERPKMPCILSHPLLWNNKRTLEFLADVSNCAKENESAELVKKAIEELEDGLKEHVGILETSPHGWVSRMTPNMIKYLTGTGETRHKGQIKYNGKHVKQIIRAIRNMRNHFGDLPVEAQNEIGKPDDFIRYWIEKFPYLVSSTWTAFERVAQEPKFGLQDYYHFD</sequence>
<dbReference type="Pfam" id="PF06479">
    <property type="entry name" value="Ribonuc_2-5A"/>
    <property type="match status" value="1"/>
</dbReference>
<dbReference type="AlphaFoldDB" id="A0A1D2MSP8"/>
<keyword evidence="11" id="KW-1185">Reference proteome</keyword>
<dbReference type="Pfam" id="PF00069">
    <property type="entry name" value="Pkinase"/>
    <property type="match status" value="1"/>
</dbReference>
<gene>
    <name evidence="10" type="ORF">Ocin01_10560</name>
</gene>
<dbReference type="GO" id="GO:1990604">
    <property type="term" value="C:IRE1-TRAF2-ASK1 complex"/>
    <property type="evidence" value="ECO:0007669"/>
    <property type="project" value="TreeGrafter"/>
</dbReference>
<dbReference type="SUPFAM" id="SSF56112">
    <property type="entry name" value="Protein kinase-like (PK-like)"/>
    <property type="match status" value="1"/>
</dbReference>
<dbReference type="PROSITE" id="PS50011">
    <property type="entry name" value="PROTEIN_KINASE_DOM"/>
    <property type="match status" value="1"/>
</dbReference>
<evidence type="ECO:0000256" key="4">
    <source>
        <dbReference type="ARBA" id="ARBA00022729"/>
    </source>
</evidence>
<keyword evidence="2" id="KW-0723">Serine/threonine-protein kinase</keyword>
<name>A0A1D2MSP8_ORCCI</name>
<proteinExistence type="predicted"/>
<keyword evidence="6 10" id="KW-0418">Kinase</keyword>
<keyword evidence="4" id="KW-0732">Signal</keyword>
<evidence type="ECO:0000313" key="10">
    <source>
        <dbReference type="EMBL" id="ODM96120.1"/>
    </source>
</evidence>